<evidence type="ECO:0000256" key="2">
    <source>
        <dbReference type="ARBA" id="ARBA00022692"/>
    </source>
</evidence>
<feature type="transmembrane region" description="Helical" evidence="6">
    <location>
        <begin position="589"/>
        <end position="607"/>
    </location>
</feature>
<keyword evidence="4 6" id="KW-1133">Transmembrane helix</keyword>
<dbReference type="GO" id="GO:0051301">
    <property type="term" value="P:cell division"/>
    <property type="evidence" value="ECO:0007669"/>
    <property type="project" value="InterPro"/>
</dbReference>
<organism evidence="7 8">
    <name type="scientific">Massilia psychrophila</name>
    <dbReference type="NCBI Taxonomy" id="1603353"/>
    <lineage>
        <taxon>Bacteria</taxon>
        <taxon>Pseudomonadati</taxon>
        <taxon>Pseudomonadota</taxon>
        <taxon>Betaproteobacteria</taxon>
        <taxon>Burkholderiales</taxon>
        <taxon>Oxalobacteraceae</taxon>
        <taxon>Telluria group</taxon>
        <taxon>Massilia</taxon>
    </lineage>
</organism>
<sequence length="802" mass="84381">MTGYAVRGVTGFAVAAGLLALLCTLQLLSLWRSPAAWSPAVIFVDLEPGESITLGQQELAAPRADQQHLGLRRDASGRWFARNVSGAKQLLLQRGAREHRAGSVALAAGQRFRIGATLFSVDAVDAVDAAGAGAVSFSGGGQRWRYDGATLLRDGSAQPPCLNTAVSGRLAAAWNRLALPGLTLARPLTFGGNLYCGNRLGLGHVEPGSATLARVDGLLLLSSGSGARAPLMLAPGAGAIEIDLARIEVPLEGVTSLVAGHTRFAVRSDGKALQLRPASHVALFSDARVALPPQVQWQWQQRQAWALTLILTLTKGSGWWVAPGLCCALALWGALAWQRGRWPFVREVGAGVRAASFGAALLAIAGVGALLLARAGTPPGAGISLLLGCAALWCHLLLPGRLALATAAGILLLAVGLLAQLELGLGAMESSWLRHYQKTTALLAIGLGIGALLRLRMQGGTRAPMLAQSRLEWMLGWLASAALAALLLQVLLGDETGVFDLQPVELAKLALTVLTAHCIAVGLGWDAAMPERARPSRRWFRLAAPALLFIALLGLALVQVDDYSPLILLVVWSMAMALAWSIASRRHAATGAVVALACLGVAAIAWLRNAGDVSQLASQGSFYADRFLVWLDPASHPHTGQQLLLGARAIAEGGWWGPDHLLGITTLGQTAGSSLHIPQVQDDFAPSFFINRHGLFGALALWTLQVLFLVGLLQTAARSYAASGTARDFRQAWVGRLHCFTLCGGGAFVLGHFLLSWGTNLAIFPVMGQPMSFLSAGGSHLLFFICPLLTFSAISAQSPEEI</sequence>
<dbReference type="Proteomes" id="UP000228593">
    <property type="component" value="Unassembled WGS sequence"/>
</dbReference>
<feature type="transmembrane region" description="Helical" evidence="6">
    <location>
        <begin position="563"/>
        <end position="582"/>
    </location>
</feature>
<evidence type="ECO:0000313" key="7">
    <source>
        <dbReference type="EMBL" id="PIL37912.1"/>
    </source>
</evidence>
<dbReference type="EMBL" id="PDOB01000057">
    <property type="protein sequence ID" value="PIL37912.1"/>
    <property type="molecule type" value="Genomic_DNA"/>
</dbReference>
<proteinExistence type="predicted"/>
<gene>
    <name evidence="7" type="ORF">CR103_20875</name>
</gene>
<evidence type="ECO:0000256" key="6">
    <source>
        <dbReference type="SAM" id="Phobius"/>
    </source>
</evidence>
<dbReference type="GO" id="GO:0032153">
    <property type="term" value="C:cell division site"/>
    <property type="evidence" value="ECO:0007669"/>
    <property type="project" value="TreeGrafter"/>
</dbReference>
<feature type="transmembrane region" description="Helical" evidence="6">
    <location>
        <begin position="777"/>
        <end position="796"/>
    </location>
</feature>
<dbReference type="AlphaFoldDB" id="A0A2G8SW01"/>
<dbReference type="GO" id="GO:0005886">
    <property type="term" value="C:plasma membrane"/>
    <property type="evidence" value="ECO:0007669"/>
    <property type="project" value="TreeGrafter"/>
</dbReference>
<keyword evidence="5 6" id="KW-0472">Membrane</keyword>
<name>A0A2G8SW01_9BURK</name>
<comment type="subcellular location">
    <subcellularLocation>
        <location evidence="1">Membrane</location>
        <topology evidence="1">Multi-pass membrane protein</topology>
    </subcellularLocation>
</comment>
<feature type="transmembrane region" description="Helical" evidence="6">
    <location>
        <begin position="435"/>
        <end position="453"/>
    </location>
</feature>
<keyword evidence="3" id="KW-0133">Cell shape</keyword>
<dbReference type="OrthoDB" id="8708749at2"/>
<feature type="transmembrane region" description="Helical" evidence="6">
    <location>
        <begin position="695"/>
        <end position="716"/>
    </location>
</feature>
<evidence type="ECO:0000256" key="4">
    <source>
        <dbReference type="ARBA" id="ARBA00022989"/>
    </source>
</evidence>
<keyword evidence="8" id="KW-1185">Reference proteome</keyword>
<evidence type="ECO:0000256" key="3">
    <source>
        <dbReference type="ARBA" id="ARBA00022960"/>
    </source>
</evidence>
<feature type="transmembrane region" description="Helical" evidence="6">
    <location>
        <begin position="318"/>
        <end position="338"/>
    </location>
</feature>
<feature type="transmembrane region" description="Helical" evidence="6">
    <location>
        <begin position="507"/>
        <end position="527"/>
    </location>
</feature>
<dbReference type="GO" id="GO:0015648">
    <property type="term" value="F:lipid-linked peptidoglycan transporter activity"/>
    <property type="evidence" value="ECO:0007669"/>
    <property type="project" value="TreeGrafter"/>
</dbReference>
<feature type="transmembrane region" description="Helical" evidence="6">
    <location>
        <begin position="379"/>
        <end position="398"/>
    </location>
</feature>
<feature type="transmembrane region" description="Helical" evidence="6">
    <location>
        <begin position="350"/>
        <end position="373"/>
    </location>
</feature>
<protein>
    <submittedName>
        <fullName evidence="7">Uncharacterized protein</fullName>
    </submittedName>
</protein>
<accession>A0A2G8SW01</accession>
<keyword evidence="2 6" id="KW-0812">Transmembrane</keyword>
<evidence type="ECO:0000256" key="5">
    <source>
        <dbReference type="ARBA" id="ARBA00023136"/>
    </source>
</evidence>
<comment type="caution">
    <text evidence="7">The sequence shown here is derived from an EMBL/GenBank/DDBJ whole genome shotgun (WGS) entry which is preliminary data.</text>
</comment>
<evidence type="ECO:0000313" key="8">
    <source>
        <dbReference type="Proteomes" id="UP000228593"/>
    </source>
</evidence>
<feature type="transmembrane region" description="Helical" evidence="6">
    <location>
        <begin position="403"/>
        <end position="423"/>
    </location>
</feature>
<dbReference type="GO" id="GO:0008360">
    <property type="term" value="P:regulation of cell shape"/>
    <property type="evidence" value="ECO:0007669"/>
    <property type="project" value="UniProtKB-KW"/>
</dbReference>
<reference evidence="7 8" key="1">
    <citation type="submission" date="2017-10" db="EMBL/GenBank/DDBJ databases">
        <title>Massilia psychrophilum sp. nov., a novel purple-pigmented bacterium isolated from Tianshan glacier, Xinjiang Municipality, China.</title>
        <authorList>
            <person name="Wang H."/>
        </authorList>
    </citation>
    <scope>NUCLEOTIDE SEQUENCE [LARGE SCALE GENOMIC DNA]</scope>
    <source>
        <strain evidence="7 8">JCM 30813</strain>
    </source>
</reference>
<feature type="transmembrane region" description="Helical" evidence="6">
    <location>
        <begin position="474"/>
        <end position="492"/>
    </location>
</feature>
<dbReference type="InterPro" id="IPR001182">
    <property type="entry name" value="FtsW/RodA"/>
</dbReference>
<feature type="transmembrane region" description="Helical" evidence="6">
    <location>
        <begin position="539"/>
        <end position="557"/>
    </location>
</feature>
<feature type="transmembrane region" description="Helical" evidence="6">
    <location>
        <begin position="737"/>
        <end position="757"/>
    </location>
</feature>
<dbReference type="PANTHER" id="PTHR30474">
    <property type="entry name" value="CELL CYCLE PROTEIN"/>
    <property type="match status" value="1"/>
</dbReference>
<evidence type="ECO:0000256" key="1">
    <source>
        <dbReference type="ARBA" id="ARBA00004141"/>
    </source>
</evidence>
<dbReference type="Pfam" id="PF01098">
    <property type="entry name" value="FTSW_RODA_SPOVE"/>
    <property type="match status" value="1"/>
</dbReference>